<gene>
    <name evidence="1" type="ORF">OVA965_LOCUS19154</name>
    <name evidence="2" type="ORF">TMI583_LOCUS19167</name>
</gene>
<evidence type="ECO:0000313" key="2">
    <source>
        <dbReference type="EMBL" id="CAF3859523.1"/>
    </source>
</evidence>
<evidence type="ECO:0000313" key="1">
    <source>
        <dbReference type="EMBL" id="CAF1098111.1"/>
    </source>
</evidence>
<dbReference type="Gene3D" id="3.30.420.10">
    <property type="entry name" value="Ribonuclease H-like superfamily/Ribonuclease H"/>
    <property type="match status" value="1"/>
</dbReference>
<dbReference type="EMBL" id="CAJOBA010009791">
    <property type="protein sequence ID" value="CAF3859523.1"/>
    <property type="molecule type" value="Genomic_DNA"/>
</dbReference>
<dbReference type="GO" id="GO:0003676">
    <property type="term" value="F:nucleic acid binding"/>
    <property type="evidence" value="ECO:0007669"/>
    <property type="project" value="InterPro"/>
</dbReference>
<dbReference type="Proteomes" id="UP000677228">
    <property type="component" value="Unassembled WGS sequence"/>
</dbReference>
<dbReference type="Proteomes" id="UP000682733">
    <property type="component" value="Unassembled WGS sequence"/>
</dbReference>
<accession>A0A8S2KKZ9</accession>
<proteinExistence type="predicted"/>
<dbReference type="PANTHER" id="PTHR46068:SF1">
    <property type="entry name" value="TRANSPOSASE IS30-LIKE HTH DOMAIN-CONTAINING PROTEIN"/>
    <property type="match status" value="1"/>
</dbReference>
<dbReference type="EMBL" id="CAJNOK010009773">
    <property type="protein sequence ID" value="CAF1098111.1"/>
    <property type="molecule type" value="Genomic_DNA"/>
</dbReference>
<feature type="non-terminal residue" evidence="2">
    <location>
        <position position="1"/>
    </location>
</feature>
<evidence type="ECO:0008006" key="4">
    <source>
        <dbReference type="Google" id="ProtNLM"/>
    </source>
</evidence>
<organism evidence="2 3">
    <name type="scientific">Didymodactylos carnosus</name>
    <dbReference type="NCBI Taxonomy" id="1234261"/>
    <lineage>
        <taxon>Eukaryota</taxon>
        <taxon>Metazoa</taxon>
        <taxon>Spiralia</taxon>
        <taxon>Gnathifera</taxon>
        <taxon>Rotifera</taxon>
        <taxon>Eurotatoria</taxon>
        <taxon>Bdelloidea</taxon>
        <taxon>Philodinida</taxon>
        <taxon>Philodinidae</taxon>
        <taxon>Didymodactylos</taxon>
    </lineage>
</organism>
<name>A0A8S2KKZ9_9BILA</name>
<reference evidence="2" key="1">
    <citation type="submission" date="2021-02" db="EMBL/GenBank/DDBJ databases">
        <authorList>
            <person name="Nowell W R."/>
        </authorList>
    </citation>
    <scope>NUCLEOTIDE SEQUENCE</scope>
</reference>
<sequence>WPPSSPDLNPLDFSIWGILETIVNARQHRSLESLKRMLVREWNRLPMDTVRAAIDSWRRRLALVVKHKGDRFE</sequence>
<evidence type="ECO:0000313" key="3">
    <source>
        <dbReference type="Proteomes" id="UP000682733"/>
    </source>
</evidence>
<dbReference type="AlphaFoldDB" id="A0A8S2KKZ9"/>
<dbReference type="InterPro" id="IPR036397">
    <property type="entry name" value="RNaseH_sf"/>
</dbReference>
<dbReference type="PANTHER" id="PTHR46068">
    <property type="entry name" value="PROTEIN CBG27172"/>
    <property type="match status" value="1"/>
</dbReference>
<protein>
    <recommendedName>
        <fullName evidence="4">Tc1-like transposase DDE domain-containing protein</fullName>
    </recommendedName>
</protein>
<comment type="caution">
    <text evidence="2">The sequence shown here is derived from an EMBL/GenBank/DDBJ whole genome shotgun (WGS) entry which is preliminary data.</text>
</comment>